<protein>
    <submittedName>
        <fullName evidence="1">Tetratricopeptide (TPR) repeat protein</fullName>
    </submittedName>
</protein>
<reference evidence="1 2" key="1">
    <citation type="submission" date="2020-07" db="EMBL/GenBank/DDBJ databases">
        <title>Sequencing the genomes of 1000 actinobacteria strains.</title>
        <authorList>
            <person name="Klenk H.-P."/>
        </authorList>
    </citation>
    <scope>NUCLEOTIDE SEQUENCE [LARGE SCALE GENOMIC DNA]</scope>
    <source>
        <strain evidence="1 2">DSM 104006</strain>
    </source>
</reference>
<dbReference type="AlphaFoldDB" id="A0A853BCX5"/>
<dbReference type="Gene3D" id="3.40.50.300">
    <property type="entry name" value="P-loop containing nucleotide triphosphate hydrolases"/>
    <property type="match status" value="1"/>
</dbReference>
<evidence type="ECO:0000313" key="1">
    <source>
        <dbReference type="EMBL" id="NYI93268.1"/>
    </source>
</evidence>
<sequence length="828" mass="88496">MDGPVAGIERALRRSGMSVLRDDGRADDELISDGIVDALAGARVLVAVHSRSGPLTAPRPWALITLFLAASRIRDPYRRIVVVTAEPDLAHLLPAELRDCVVPMPDDVAGLVRGRFAESASDPGSFAGRHRALWSLHHALRGPRPPLGHAPVAVLCGVPGSGKTATAQRYATLFAPAFPGGTLRTGPFGHQDPADFLPQFHLALADALSRRFGVDTTGLTLARLGRLAADRIDEPTLVLVDDVPAGLPPAVLDRIVLPSPLVSTLVTARQAQPLWDTATIELTGLSTEDGLRLFAGVRAPADDHEREAVRRFVERCGGHPFALRANALIVGRRAVALRDEVLRDRPDSAPQAIRDVLDDLTPVARRVVRLGTVLAPVPFPVAFAAEALGLRTAAITAAGTELVHCGLAQPDDEEIRLHTLVLEVARSAFPPARPHRHVTGAVLRWLRDGPGRHRVALLQHARALAEHTMEARAALLRPVAAAWSALGDAAAAGEVRAAILSGDAPTAGDYLEAARVETECALYPRAVRHALHARTIADDGAGRDEAALVAAQALDRQGNYAAADEAFWHTALRSPPGALHAVIALARSRRIRGRPDQALSLLDGTRPDDLTASLQLERARNLQLTGQADLAREAAADVVRAYREQGRRHHRRCAEAELAWADSVLATRTEGELNQLIAAPRPGDDAGSALTLAVSVVRCRVLVAWGRPREALGVLAATERTLVRVHGDGHQLGYRIRHAMGSAHALLHEFDRQAEILEDVIGPQARDLGLHHPETLESRLDLGTALALTGARDRATGIVERAVADLERTFGVDEALLGKASAAQAALR</sequence>
<proteinExistence type="predicted"/>
<dbReference type="RefSeq" id="WP_179777463.1">
    <property type="nucleotide sequence ID" value="NZ_JACCFK010000002.1"/>
</dbReference>
<accession>A0A853BCX5</accession>
<dbReference type="InterPro" id="IPR011990">
    <property type="entry name" value="TPR-like_helical_dom_sf"/>
</dbReference>
<comment type="caution">
    <text evidence="1">The sequence shown here is derived from an EMBL/GenBank/DDBJ whole genome shotgun (WGS) entry which is preliminary data.</text>
</comment>
<dbReference type="InterPro" id="IPR027417">
    <property type="entry name" value="P-loop_NTPase"/>
</dbReference>
<dbReference type="Proteomes" id="UP000549616">
    <property type="component" value="Unassembled WGS sequence"/>
</dbReference>
<organism evidence="1 2">
    <name type="scientific">Amycolatopsis endophytica</name>
    <dbReference type="NCBI Taxonomy" id="860233"/>
    <lineage>
        <taxon>Bacteria</taxon>
        <taxon>Bacillati</taxon>
        <taxon>Actinomycetota</taxon>
        <taxon>Actinomycetes</taxon>
        <taxon>Pseudonocardiales</taxon>
        <taxon>Pseudonocardiaceae</taxon>
        <taxon>Amycolatopsis</taxon>
    </lineage>
</organism>
<keyword evidence="2" id="KW-1185">Reference proteome</keyword>
<dbReference type="SUPFAM" id="SSF52540">
    <property type="entry name" value="P-loop containing nucleoside triphosphate hydrolases"/>
    <property type="match status" value="1"/>
</dbReference>
<gene>
    <name evidence="1" type="ORF">HNR02_006643</name>
</gene>
<evidence type="ECO:0000313" key="2">
    <source>
        <dbReference type="Proteomes" id="UP000549616"/>
    </source>
</evidence>
<dbReference type="Gene3D" id="1.25.40.10">
    <property type="entry name" value="Tetratricopeptide repeat domain"/>
    <property type="match status" value="1"/>
</dbReference>
<dbReference type="EMBL" id="JACCFK010000002">
    <property type="protein sequence ID" value="NYI93268.1"/>
    <property type="molecule type" value="Genomic_DNA"/>
</dbReference>
<name>A0A853BCX5_9PSEU</name>